<evidence type="ECO:0000256" key="3">
    <source>
        <dbReference type="ARBA" id="ARBA00022475"/>
    </source>
</evidence>
<dbReference type="GO" id="GO:0022857">
    <property type="term" value="F:transmembrane transporter activity"/>
    <property type="evidence" value="ECO:0007669"/>
    <property type="project" value="InterPro"/>
</dbReference>
<keyword evidence="3" id="KW-1003">Cell membrane</keyword>
<keyword evidence="5 7" id="KW-1133">Transmembrane helix</keyword>
<dbReference type="InterPro" id="IPR044566">
    <property type="entry name" value="RMV1-like"/>
</dbReference>
<feature type="transmembrane region" description="Helical" evidence="7">
    <location>
        <begin position="413"/>
        <end position="432"/>
    </location>
</feature>
<proteinExistence type="predicted"/>
<name>A0A1H7WUS2_STRJI</name>
<feature type="transmembrane region" description="Helical" evidence="7">
    <location>
        <begin position="51"/>
        <end position="69"/>
    </location>
</feature>
<protein>
    <submittedName>
        <fullName evidence="8">Amino acid transporter</fullName>
    </submittedName>
</protein>
<dbReference type="PANTHER" id="PTHR45826">
    <property type="entry name" value="POLYAMINE TRANSPORTER PUT1"/>
    <property type="match status" value="1"/>
</dbReference>
<gene>
    <name evidence="8" type="ORF">SAMN05414137_121129</name>
</gene>
<evidence type="ECO:0000256" key="5">
    <source>
        <dbReference type="ARBA" id="ARBA00022989"/>
    </source>
</evidence>
<feature type="transmembrane region" description="Helical" evidence="7">
    <location>
        <begin position="372"/>
        <end position="393"/>
    </location>
</feature>
<feature type="transmembrane region" description="Helical" evidence="7">
    <location>
        <begin position="179"/>
        <end position="198"/>
    </location>
</feature>
<evidence type="ECO:0000256" key="2">
    <source>
        <dbReference type="ARBA" id="ARBA00022448"/>
    </source>
</evidence>
<feature type="transmembrane region" description="Helical" evidence="7">
    <location>
        <begin position="151"/>
        <end position="172"/>
    </location>
</feature>
<dbReference type="Pfam" id="PF13520">
    <property type="entry name" value="AA_permease_2"/>
    <property type="match status" value="1"/>
</dbReference>
<feature type="transmembrane region" description="Helical" evidence="7">
    <location>
        <begin position="258"/>
        <end position="281"/>
    </location>
</feature>
<dbReference type="OrthoDB" id="9762947at2"/>
<dbReference type="STRING" id="235985.SAMN05414137_121129"/>
<dbReference type="PIRSF" id="PIRSF006060">
    <property type="entry name" value="AA_transporter"/>
    <property type="match status" value="1"/>
</dbReference>
<evidence type="ECO:0000256" key="7">
    <source>
        <dbReference type="SAM" id="Phobius"/>
    </source>
</evidence>
<dbReference type="EMBL" id="FOAZ01000021">
    <property type="protein sequence ID" value="SEM24688.1"/>
    <property type="molecule type" value="Genomic_DNA"/>
</dbReference>
<feature type="transmembrane region" description="Helical" evidence="7">
    <location>
        <begin position="349"/>
        <end position="366"/>
    </location>
</feature>
<keyword evidence="6 7" id="KW-0472">Membrane</keyword>
<feature type="transmembrane region" description="Helical" evidence="7">
    <location>
        <begin position="218"/>
        <end position="237"/>
    </location>
</feature>
<accession>A0A1H7WUS2</accession>
<evidence type="ECO:0000313" key="9">
    <source>
        <dbReference type="Proteomes" id="UP000183015"/>
    </source>
</evidence>
<dbReference type="eggNOG" id="COG0531">
    <property type="taxonomic scope" value="Bacteria"/>
</dbReference>
<feature type="transmembrane region" description="Helical" evidence="7">
    <location>
        <begin position="21"/>
        <end position="39"/>
    </location>
</feature>
<organism evidence="8 9">
    <name type="scientific">Streptacidiphilus jiangxiensis</name>
    <dbReference type="NCBI Taxonomy" id="235985"/>
    <lineage>
        <taxon>Bacteria</taxon>
        <taxon>Bacillati</taxon>
        <taxon>Actinomycetota</taxon>
        <taxon>Actinomycetes</taxon>
        <taxon>Kitasatosporales</taxon>
        <taxon>Streptomycetaceae</taxon>
        <taxon>Streptacidiphilus</taxon>
    </lineage>
</organism>
<keyword evidence="4 7" id="KW-0812">Transmembrane</keyword>
<dbReference type="GO" id="GO:0005886">
    <property type="term" value="C:plasma membrane"/>
    <property type="evidence" value="ECO:0007669"/>
    <property type="project" value="UniProtKB-SubCell"/>
</dbReference>
<dbReference type="Gene3D" id="1.20.1740.10">
    <property type="entry name" value="Amino acid/polyamine transporter I"/>
    <property type="match status" value="1"/>
</dbReference>
<feature type="transmembrane region" description="Helical" evidence="7">
    <location>
        <begin position="444"/>
        <end position="463"/>
    </location>
</feature>
<keyword evidence="2" id="KW-0813">Transport</keyword>
<dbReference type="AlphaFoldDB" id="A0A1H7WUS2"/>
<evidence type="ECO:0000256" key="4">
    <source>
        <dbReference type="ARBA" id="ARBA00022692"/>
    </source>
</evidence>
<feature type="transmembrane region" description="Helical" evidence="7">
    <location>
        <begin position="90"/>
        <end position="109"/>
    </location>
</feature>
<dbReference type="Proteomes" id="UP000183015">
    <property type="component" value="Unassembled WGS sequence"/>
</dbReference>
<dbReference type="RefSeq" id="WP_052438900.1">
    <property type="nucleotide sequence ID" value="NZ_BBPN01000020.1"/>
</dbReference>
<dbReference type="PANTHER" id="PTHR45826:SF2">
    <property type="entry name" value="AMINO ACID TRANSPORTER"/>
    <property type="match status" value="1"/>
</dbReference>
<evidence type="ECO:0000256" key="6">
    <source>
        <dbReference type="ARBA" id="ARBA00023136"/>
    </source>
</evidence>
<reference evidence="9" key="1">
    <citation type="submission" date="2016-10" db="EMBL/GenBank/DDBJ databases">
        <authorList>
            <person name="Varghese N."/>
        </authorList>
    </citation>
    <scope>NUCLEOTIDE SEQUENCE [LARGE SCALE GENOMIC DNA]</scope>
    <source>
        <strain evidence="9">DSM 45096 / BCRC 16803 / CGMCC 4.1857 / CIP 109030 / JCM 12277 / KCTC 19219 / NBRC 100920 / 33214</strain>
    </source>
</reference>
<keyword evidence="9" id="KW-1185">Reference proteome</keyword>
<sequence length="471" mass="50389">MSTEAPAQATEATKLKPSVRLLPLVALIFFSVSGGAYGLEPLFSASGPGLGMILLFVTPVLYGIPVALLTSELGTAIPVEGGYYEWTKRAFGHFWGFQQGFLSWLTSWVDMALYPVMFADYLARIWAPAGDGTTVLFTVPLGFGGGFRVDLHWLIGVACVIVPLTALNILGAKRVGDSSVLLAGLALAPFVAIAVLGIPQLFTHHVNPVGPLTPPHTGLWTAAAAGMSVVMWNYNGFDSVSTITEEIENPRRNLPRALGLAMVVIIAAYVLPALGAMATKGWAGWQDGSFVDVARDLGGPWLQYAVSVGAMFAACGLFASLLMSNARIPFVMAEDGWVPKRLVRLSPRYGTPVFSLVLCSVVYALMCNDSFTNLLTFDVLLTNLTILGELAALVRLRVKEPDLPRPYKVPGGWFGLGLLATALTGIVVWAAWTTLAGDSTSDRLQIAICLGGSLLAYLPCRVLRRRHLAAH</sequence>
<evidence type="ECO:0000313" key="8">
    <source>
        <dbReference type="EMBL" id="SEM24688.1"/>
    </source>
</evidence>
<dbReference type="InterPro" id="IPR002293">
    <property type="entry name" value="AA/rel_permease1"/>
</dbReference>
<feature type="transmembrane region" description="Helical" evidence="7">
    <location>
        <begin position="301"/>
        <end position="322"/>
    </location>
</feature>
<evidence type="ECO:0000256" key="1">
    <source>
        <dbReference type="ARBA" id="ARBA00004651"/>
    </source>
</evidence>
<comment type="subcellular location">
    <subcellularLocation>
        <location evidence="1">Cell membrane</location>
        <topology evidence="1">Multi-pass membrane protein</topology>
    </subcellularLocation>
</comment>